<reference evidence="3" key="1">
    <citation type="journal article" date="2019" name="Int. J. Syst. Evol. Microbiol.">
        <title>The Global Catalogue of Microorganisms (GCM) 10K type strain sequencing project: providing services to taxonomists for standard genome sequencing and annotation.</title>
        <authorList>
            <consortium name="The Broad Institute Genomics Platform"/>
            <consortium name="The Broad Institute Genome Sequencing Center for Infectious Disease"/>
            <person name="Wu L."/>
            <person name="Ma J."/>
        </authorList>
    </citation>
    <scope>NUCLEOTIDE SEQUENCE [LARGE SCALE GENOMIC DNA]</scope>
    <source>
        <strain evidence="3">CGMCC 1.12449</strain>
    </source>
</reference>
<dbReference type="EMBL" id="JBHUEL010000002">
    <property type="protein sequence ID" value="MFD1765350.1"/>
    <property type="molecule type" value="Genomic_DNA"/>
</dbReference>
<gene>
    <name evidence="2" type="ORF">ACFSAG_00665</name>
</gene>
<evidence type="ECO:0000313" key="3">
    <source>
        <dbReference type="Proteomes" id="UP001597215"/>
    </source>
</evidence>
<sequence length="124" mass="12385">MKAFVSSALSLALVTTSLAGIAPAAAQTAPGMGDLIGVRGSSVENELSNRGYSFAKNWGSAALWWNGKSKKCVSVSVDNGRVSSIESATPKDCGHSGNDELAGVVAGAAAVGLIAALSAPPQRP</sequence>
<keyword evidence="1" id="KW-0732">Signal</keyword>
<feature type="signal peptide" evidence="1">
    <location>
        <begin position="1"/>
        <end position="26"/>
    </location>
</feature>
<evidence type="ECO:0000256" key="1">
    <source>
        <dbReference type="SAM" id="SignalP"/>
    </source>
</evidence>
<evidence type="ECO:0000313" key="2">
    <source>
        <dbReference type="EMBL" id="MFD1765350.1"/>
    </source>
</evidence>
<dbReference type="RefSeq" id="WP_381510563.1">
    <property type="nucleotide sequence ID" value="NZ_JBHUEL010000002.1"/>
</dbReference>
<protein>
    <submittedName>
        <fullName evidence="2">Uncharacterized protein</fullName>
    </submittedName>
</protein>
<keyword evidence="3" id="KW-1185">Reference proteome</keyword>
<proteinExistence type="predicted"/>
<feature type="chain" id="PRO_5045536736" evidence="1">
    <location>
        <begin position="27"/>
        <end position="124"/>
    </location>
</feature>
<organism evidence="2 3">
    <name type="scientific">Sphingorhabdus buctiana</name>
    <dbReference type="NCBI Taxonomy" id="1508805"/>
    <lineage>
        <taxon>Bacteria</taxon>
        <taxon>Pseudomonadati</taxon>
        <taxon>Pseudomonadota</taxon>
        <taxon>Alphaproteobacteria</taxon>
        <taxon>Sphingomonadales</taxon>
        <taxon>Sphingomonadaceae</taxon>
        <taxon>Sphingorhabdus</taxon>
    </lineage>
</organism>
<comment type="caution">
    <text evidence="2">The sequence shown here is derived from an EMBL/GenBank/DDBJ whole genome shotgun (WGS) entry which is preliminary data.</text>
</comment>
<dbReference type="Proteomes" id="UP001597215">
    <property type="component" value="Unassembled WGS sequence"/>
</dbReference>
<name>A0ABW4M937_9SPHN</name>
<accession>A0ABW4M937</accession>